<gene>
    <name evidence="2" type="ORF">O0S08_49645</name>
</gene>
<keyword evidence="3" id="KW-1185">Reference proteome</keyword>
<feature type="compositionally biased region" description="Low complexity" evidence="1">
    <location>
        <begin position="1"/>
        <end position="15"/>
    </location>
</feature>
<evidence type="ECO:0000313" key="3">
    <source>
        <dbReference type="Proteomes" id="UP001164459"/>
    </source>
</evidence>
<evidence type="ECO:0000256" key="1">
    <source>
        <dbReference type="SAM" id="MobiDB-lite"/>
    </source>
</evidence>
<protein>
    <submittedName>
        <fullName evidence="2">Uncharacterized protein</fullName>
    </submittedName>
</protein>
<dbReference type="RefSeq" id="WP_269036587.1">
    <property type="nucleotide sequence ID" value="NZ_CP114040.1"/>
</dbReference>
<name>A0ABY7H592_9BACT</name>
<sequence length="46" mass="5211">MNKQETTQTTETTTQDAAFEVREGRADELQVVEFDSVPLTDINFGF</sequence>
<reference evidence="2" key="1">
    <citation type="submission" date="2022-11" db="EMBL/GenBank/DDBJ databases">
        <title>Minimal conservation of predation-associated metabolite biosynthetic gene clusters underscores biosynthetic potential of Myxococcota including descriptions for ten novel species: Archangium lansinium sp. nov., Myxococcus landrumus sp. nov., Nannocystis bai.</title>
        <authorList>
            <person name="Ahearne A."/>
            <person name="Stevens C."/>
            <person name="Dowd S."/>
        </authorList>
    </citation>
    <scope>NUCLEOTIDE SEQUENCE</scope>
    <source>
        <strain evidence="2">Fl3</strain>
    </source>
</reference>
<organism evidence="2 3">
    <name type="scientific">Nannocystis punicea</name>
    <dbReference type="NCBI Taxonomy" id="2995304"/>
    <lineage>
        <taxon>Bacteria</taxon>
        <taxon>Pseudomonadati</taxon>
        <taxon>Myxococcota</taxon>
        <taxon>Polyangia</taxon>
        <taxon>Nannocystales</taxon>
        <taxon>Nannocystaceae</taxon>
        <taxon>Nannocystis</taxon>
    </lineage>
</organism>
<proteinExistence type="predicted"/>
<dbReference type="Proteomes" id="UP001164459">
    <property type="component" value="Chromosome"/>
</dbReference>
<feature type="region of interest" description="Disordered" evidence="1">
    <location>
        <begin position="1"/>
        <end position="20"/>
    </location>
</feature>
<dbReference type="EMBL" id="CP114040">
    <property type="protein sequence ID" value="WAS94250.1"/>
    <property type="molecule type" value="Genomic_DNA"/>
</dbReference>
<evidence type="ECO:0000313" key="2">
    <source>
        <dbReference type="EMBL" id="WAS94250.1"/>
    </source>
</evidence>
<accession>A0ABY7H592</accession>